<dbReference type="InterPro" id="IPR045892">
    <property type="entry name" value="CrtISO-like"/>
</dbReference>
<protein>
    <submittedName>
        <fullName evidence="1">Phytoene dehydrogenase</fullName>
    </submittedName>
</protein>
<dbReference type="RefSeq" id="WP_193113818.1">
    <property type="nucleotide sequence ID" value="NZ_CP041165.1"/>
</dbReference>
<dbReference type="EMBL" id="CP041165">
    <property type="protein sequence ID" value="QOP40390.1"/>
    <property type="molecule type" value="Genomic_DNA"/>
</dbReference>
<evidence type="ECO:0000313" key="2">
    <source>
        <dbReference type="Proteomes" id="UP000593910"/>
    </source>
</evidence>
<dbReference type="GO" id="GO:0016116">
    <property type="term" value="P:carotenoid metabolic process"/>
    <property type="evidence" value="ECO:0007669"/>
    <property type="project" value="InterPro"/>
</dbReference>
<name>A0A7M3V9F7_9BACT</name>
<gene>
    <name evidence="1" type="ORF">FJR03_00985</name>
</gene>
<reference evidence="1 2" key="1">
    <citation type="submission" date="2019-06" db="EMBL/GenBank/DDBJ databases">
        <title>Sulfurimonas gotlandica sp. nov., a chemoautotrophic and psychrotolerant epsilonproteobacterium isolated from a pelagic redoxcline, and an emended description of the genus Sulfurimonas.</title>
        <authorList>
            <person name="Wang S."/>
            <person name="Jiang L."/>
            <person name="Shao Z."/>
        </authorList>
    </citation>
    <scope>NUCLEOTIDE SEQUENCE [LARGE SCALE GENOMIC DNA]</scope>
    <source>
        <strain evidence="1 2">B2</strain>
    </source>
</reference>
<dbReference type="PANTHER" id="PTHR46313">
    <property type="match status" value="1"/>
</dbReference>
<dbReference type="KEGG" id="smax:FJR03_00985"/>
<sequence length="466" mass="53995">MFDFAVVGSGAGGSSIASLLSKKGYRVALFEKDTNLGGCSSSFKHKGYWYNTGATTLAGYEDGHVVKEVFDEIGLDPNLKESELSMEVIHKGKITKRYRELSKFVRELQKNYPSQKHEQFWNLVYRINQEFYQLKGYYYSNKNIIAKLFSLFSFLPFVIKFRKYLFISGEDFIKRCYGEVEQEYKEFLEAQVLIVAQAKLKEISFFTAAVALAYTFNKNHHVAGGFKKLFEDLTKNVESVFKNTQVLNIDKIGNYFELETAQEKFYAKKVILNSTVYQSDQLFSKKRYKEEFERYKKLDNHQGTFVVYITLKTDKKFDYHYQIIKEKCFTHAISNSVFISFSDDFKDGYVSITASTHTNYRIWYDQYQSKKEKLQGEIAQEIIQTFKLSKDEVVDLFSATPLTFKRYINREQVGGNPITMKNFLVKLPANDTHIEGLYQVGDTTFAAQGWPGVMMGVKNLARLLDV</sequence>
<dbReference type="AlphaFoldDB" id="A0A7M3V9F7"/>
<keyword evidence="2" id="KW-1185">Reference proteome</keyword>
<dbReference type="PANTHER" id="PTHR46313:SF3">
    <property type="entry name" value="PROLYCOPENE ISOMERASE, CHLOROPLASTIC"/>
    <property type="match status" value="1"/>
</dbReference>
<dbReference type="InterPro" id="IPR036188">
    <property type="entry name" value="FAD/NAD-bd_sf"/>
</dbReference>
<dbReference type="SUPFAM" id="SSF51905">
    <property type="entry name" value="FAD/NAD(P)-binding domain"/>
    <property type="match status" value="1"/>
</dbReference>
<accession>A0A7M3V9F7</accession>
<evidence type="ECO:0000313" key="1">
    <source>
        <dbReference type="EMBL" id="QOP40390.1"/>
    </source>
</evidence>
<proteinExistence type="predicted"/>
<dbReference type="Pfam" id="PF13450">
    <property type="entry name" value="NAD_binding_8"/>
    <property type="match status" value="1"/>
</dbReference>
<organism evidence="1 2">
    <name type="scientific">Sulfurimonas marina</name>
    <dbReference type="NCBI Taxonomy" id="2590551"/>
    <lineage>
        <taxon>Bacteria</taxon>
        <taxon>Pseudomonadati</taxon>
        <taxon>Campylobacterota</taxon>
        <taxon>Epsilonproteobacteria</taxon>
        <taxon>Campylobacterales</taxon>
        <taxon>Sulfurimonadaceae</taxon>
        <taxon>Sulfurimonas</taxon>
    </lineage>
</organism>
<dbReference type="Proteomes" id="UP000593910">
    <property type="component" value="Chromosome"/>
</dbReference>
<dbReference type="Gene3D" id="3.50.50.60">
    <property type="entry name" value="FAD/NAD(P)-binding domain"/>
    <property type="match status" value="1"/>
</dbReference>